<sequence>MSNPAEWMLRADMAMTENGTPATPTLRRARVQRGNTPGDINRLILGRQPGKKARLWITDRILEPQTIPHFFEFLMCGNLLGDRKTARPLLTNDEVLNITKPPSEWAPTPFNEKTRSTSEWIGVRIGSYEDSSRLWPIAKELHAMKSRLWEGMPPLSERRWKELELDKPENFRTACRHIVGVIEAFAYLNSPKTKANLRTTYNLIWDHLKEFQDAINAKRRSESTDGVYQRVSVTGLWYQYIRAHYDSMVDSAHHWVIEHVDRLREQVVQELADHYPSEPNHYDDKQWELTNKIHDLTENAAQADYTIFLPTDGYKGDSLPAKENEPFTAAHGGGFRENPIQWSANLSWRASDYGKRLRFLSRKEQYDHYARHEFRVLDTSVPVNDPARMLITVLSQIDAQTQTRQELRGYPQPPEIDHWIEYARRLPSLRLGFVAYRLSHKHDSELWDDFKAKFEADIADWGKGKTDIDDIRQACKIHWIDGQENELPDGDIEAARKHFETLELPDLQVHDRVFLVVDEATITSYLKPTKNAEKFVLAIDVNYEASDGTNDESPGYQGTLRILGSLLWDELGAMLIRQGAFLDNLWPMAMSDPESIYRGPKVTPVLKFSSYADTLRWDLASNIMPRLVAYKQALDSRNI</sequence>
<proteinExistence type="predicted"/>
<organism evidence="1 2">
    <name type="scientific">Fusarium torreyae</name>
    <dbReference type="NCBI Taxonomy" id="1237075"/>
    <lineage>
        <taxon>Eukaryota</taxon>
        <taxon>Fungi</taxon>
        <taxon>Dikarya</taxon>
        <taxon>Ascomycota</taxon>
        <taxon>Pezizomycotina</taxon>
        <taxon>Sordariomycetes</taxon>
        <taxon>Hypocreomycetidae</taxon>
        <taxon>Hypocreales</taxon>
        <taxon>Nectriaceae</taxon>
        <taxon>Fusarium</taxon>
    </lineage>
</organism>
<reference evidence="1" key="1">
    <citation type="submission" date="2022-09" db="EMBL/GenBank/DDBJ databases">
        <title>Fusarium specimens isolated from Avocado Roots.</title>
        <authorList>
            <person name="Stajich J."/>
            <person name="Roper C."/>
            <person name="Heimlech-Rivalta G."/>
        </authorList>
    </citation>
    <scope>NUCLEOTIDE SEQUENCE</scope>
    <source>
        <strain evidence="1">CF00136</strain>
    </source>
</reference>
<dbReference type="AlphaFoldDB" id="A0A9W8V6V5"/>
<name>A0A9W8V6V5_9HYPO</name>
<protein>
    <submittedName>
        <fullName evidence="1">Uncharacterized protein</fullName>
    </submittedName>
</protein>
<evidence type="ECO:0000313" key="1">
    <source>
        <dbReference type="EMBL" id="KAJ4245247.1"/>
    </source>
</evidence>
<dbReference type="OrthoDB" id="3437405at2759"/>
<dbReference type="Proteomes" id="UP001152049">
    <property type="component" value="Unassembled WGS sequence"/>
</dbReference>
<accession>A0A9W8V6V5</accession>
<evidence type="ECO:0000313" key="2">
    <source>
        <dbReference type="Proteomes" id="UP001152049"/>
    </source>
</evidence>
<gene>
    <name evidence="1" type="ORF">NW762_014117</name>
</gene>
<comment type="caution">
    <text evidence="1">The sequence shown here is derived from an EMBL/GenBank/DDBJ whole genome shotgun (WGS) entry which is preliminary data.</text>
</comment>
<dbReference type="EMBL" id="JAOQAZ010000047">
    <property type="protein sequence ID" value="KAJ4245247.1"/>
    <property type="molecule type" value="Genomic_DNA"/>
</dbReference>
<keyword evidence="2" id="KW-1185">Reference proteome</keyword>